<dbReference type="AlphaFoldDB" id="A0A255IDD0"/>
<organism evidence="1 2">
    <name type="scientific">Lachnotalea glycerini</name>
    <dbReference type="NCBI Taxonomy" id="1763509"/>
    <lineage>
        <taxon>Bacteria</taxon>
        <taxon>Bacillati</taxon>
        <taxon>Bacillota</taxon>
        <taxon>Clostridia</taxon>
        <taxon>Lachnospirales</taxon>
        <taxon>Lachnospiraceae</taxon>
        <taxon>Lachnotalea</taxon>
    </lineage>
</organism>
<dbReference type="RefSeq" id="WP_094377844.1">
    <property type="nucleotide sequence ID" value="NZ_QICS01000005.1"/>
</dbReference>
<proteinExistence type="predicted"/>
<comment type="caution">
    <text evidence="1">The sequence shown here is derived from an EMBL/GenBank/DDBJ whole genome shotgun (WGS) entry which is preliminary data.</text>
</comment>
<dbReference type="Proteomes" id="UP000247523">
    <property type="component" value="Unassembled WGS sequence"/>
</dbReference>
<gene>
    <name evidence="1" type="ORF">C8E03_105224</name>
</gene>
<evidence type="ECO:0000313" key="2">
    <source>
        <dbReference type="Proteomes" id="UP000247523"/>
    </source>
</evidence>
<reference evidence="1 2" key="1">
    <citation type="submission" date="2018-05" db="EMBL/GenBank/DDBJ databases">
        <title>Genomic Encyclopedia of Type Strains, Phase IV (KMG-IV): sequencing the most valuable type-strain genomes for metagenomic binning, comparative biology and taxonomic classification.</title>
        <authorList>
            <person name="Goeker M."/>
        </authorList>
    </citation>
    <scope>NUCLEOTIDE SEQUENCE [LARGE SCALE GENOMIC DNA]</scope>
    <source>
        <strain evidence="1 2">DSM 28816</strain>
    </source>
</reference>
<protein>
    <submittedName>
        <fullName evidence="1">Uncharacterized protein</fullName>
    </submittedName>
</protein>
<name>A0A255IDD0_9FIRM</name>
<dbReference type="EMBL" id="QICS01000005">
    <property type="protein sequence ID" value="PXV90314.1"/>
    <property type="molecule type" value="Genomic_DNA"/>
</dbReference>
<evidence type="ECO:0000313" key="1">
    <source>
        <dbReference type="EMBL" id="PXV90314.1"/>
    </source>
</evidence>
<sequence>METNSLKEYCLTVIKSDWLAASTSFPEFIAEISPLKKDENMLYIQENSFIFNKQLKRFPRLYLLRKRWKKKMFKLFENILTHETIIGIHNYMDKQDLDALQSELMQFLCQTRSFAPELNFDGIGQAIRNYIVYAMFKQLNCQKAGFNQACFGYSMLYPFTDNYIDNPDITNQQKAEYNRVIRDKIQGKTICSKSIHTQKTCDLLRAIEDKYPRSSHKDIYDLLLMMLEAQEDSMQQQCMENTLTQSERLDISIYKGGISVLIDYFFVDKELAEEDLYFYLSFGFFLQLADDLQDIKEDSNKGNQTIFTQDLNVESEELIVNKMFHFIHHIMNQYNAPSDSFKQLLLANCYQLILTSVAESEDFFSERYKNQLEGFLPVTYPFLKSMKENKFEKKDSYTQERYMLILDEMLIP</sequence>
<accession>A0A255IDD0</accession>